<evidence type="ECO:0000313" key="2">
    <source>
        <dbReference type="EMBL" id="AWB23212.1"/>
    </source>
</evidence>
<dbReference type="Pfam" id="PF13524">
    <property type="entry name" value="Glyco_trans_1_2"/>
    <property type="match status" value="1"/>
</dbReference>
<dbReference type="OrthoDB" id="9791241at2"/>
<dbReference type="Proteomes" id="UP000244755">
    <property type="component" value="Chromosome 1"/>
</dbReference>
<dbReference type="EMBL" id="CP028843">
    <property type="protein sequence ID" value="AWB23212.1"/>
    <property type="molecule type" value="Genomic_DNA"/>
</dbReference>
<sequence length="324" mass="34952">MLLKGSSPAKVLVASTSPDAVNHNASIRDALRDGFADVLGASAVRASPLDLAGEAIAGFRPSLVVALGSVAVDAASLRGLARSARRAGARLAFWLHDDPYEFDYAPKAEALADHIFTNDRWAVPHYRHPSVSHLPLAACRRTHDRPVRPMAGRILDLFFCGAAFPNRVALLERAQGSLSGLRVEVRGAGWPAALPFAENIRMSPAAMADRASEARFTLAVGRDLDIANRRCQLPASTPGPRVFEAALAGVPQLCFAAGLEILDYFEEGREILLFDDVHEIADAIARSHREPAVFEAMAERARARALDAHTYRHRAETILAVMAA</sequence>
<dbReference type="GO" id="GO:0016740">
    <property type="term" value="F:transferase activity"/>
    <property type="evidence" value="ECO:0007669"/>
    <property type="project" value="UniProtKB-KW"/>
</dbReference>
<evidence type="ECO:0000259" key="1">
    <source>
        <dbReference type="Pfam" id="PF13524"/>
    </source>
</evidence>
<dbReference type="KEGG" id="mee:DA075_21825"/>
<name>A0A2R4WNU0_9HYPH</name>
<dbReference type="InterPro" id="IPR055259">
    <property type="entry name" value="YkvP/CgeB_Glyco_trans-like"/>
</dbReference>
<organism evidence="2 3">
    <name type="scientific">Methylobacterium currus</name>
    <dbReference type="NCBI Taxonomy" id="2051553"/>
    <lineage>
        <taxon>Bacteria</taxon>
        <taxon>Pseudomonadati</taxon>
        <taxon>Pseudomonadota</taxon>
        <taxon>Alphaproteobacteria</taxon>
        <taxon>Hyphomicrobiales</taxon>
        <taxon>Methylobacteriaceae</taxon>
        <taxon>Methylobacterium</taxon>
    </lineage>
</organism>
<keyword evidence="3" id="KW-1185">Reference proteome</keyword>
<dbReference type="SUPFAM" id="SSF53756">
    <property type="entry name" value="UDP-Glycosyltransferase/glycogen phosphorylase"/>
    <property type="match status" value="1"/>
</dbReference>
<protein>
    <submittedName>
        <fullName evidence="2">Glycosyl transferase family 1</fullName>
    </submittedName>
</protein>
<keyword evidence="2" id="KW-0808">Transferase</keyword>
<feature type="domain" description="Spore protein YkvP/CgeB glycosyl transferase-like" evidence="1">
    <location>
        <begin position="169"/>
        <end position="320"/>
    </location>
</feature>
<gene>
    <name evidence="2" type="ORF">DA075_21825</name>
</gene>
<reference evidence="2 3" key="1">
    <citation type="submission" date="2018-04" db="EMBL/GenBank/DDBJ databases">
        <title>Methylobacterium sp. PR1016A genome.</title>
        <authorList>
            <person name="Park W."/>
        </authorList>
    </citation>
    <scope>NUCLEOTIDE SEQUENCE [LARGE SCALE GENOMIC DNA]</scope>
    <source>
        <strain evidence="2 3">PR1016A</strain>
    </source>
</reference>
<evidence type="ECO:0000313" key="3">
    <source>
        <dbReference type="Proteomes" id="UP000244755"/>
    </source>
</evidence>
<proteinExistence type="predicted"/>
<accession>A0A2R4WNU0</accession>
<dbReference type="AlphaFoldDB" id="A0A2R4WNU0"/>
<dbReference type="Gene3D" id="3.40.50.2000">
    <property type="entry name" value="Glycogen Phosphorylase B"/>
    <property type="match status" value="1"/>
</dbReference>